<dbReference type="AlphaFoldDB" id="A0A9N9I4L0"/>
<feature type="non-terminal residue" evidence="1">
    <location>
        <position position="1"/>
    </location>
</feature>
<comment type="caution">
    <text evidence="1">The sequence shown here is derived from an EMBL/GenBank/DDBJ whole genome shotgun (WGS) entry which is preliminary data.</text>
</comment>
<reference evidence="1" key="1">
    <citation type="submission" date="2021-06" db="EMBL/GenBank/DDBJ databases">
        <authorList>
            <person name="Kallberg Y."/>
            <person name="Tangrot J."/>
            <person name="Rosling A."/>
        </authorList>
    </citation>
    <scope>NUCLEOTIDE SEQUENCE</scope>
    <source>
        <strain evidence="1">UK204</strain>
    </source>
</reference>
<accession>A0A9N9I4L0</accession>
<dbReference type="OrthoDB" id="2430682at2759"/>
<dbReference type="Proteomes" id="UP000789570">
    <property type="component" value="Unassembled WGS sequence"/>
</dbReference>
<evidence type="ECO:0000313" key="1">
    <source>
        <dbReference type="EMBL" id="CAG8720188.1"/>
    </source>
</evidence>
<sequence>ESGYKASINHKYLDKPAIFISIIENENYVLEIYQNFNIQKRVVGNSLNEVWKISGFIKQYEGIQLFGLENSFIQKLIQ</sequence>
<protein>
    <submittedName>
        <fullName evidence="1">13283_t:CDS:1</fullName>
    </submittedName>
</protein>
<evidence type="ECO:0000313" key="2">
    <source>
        <dbReference type="Proteomes" id="UP000789570"/>
    </source>
</evidence>
<organism evidence="1 2">
    <name type="scientific">Funneliformis caledonium</name>
    <dbReference type="NCBI Taxonomy" id="1117310"/>
    <lineage>
        <taxon>Eukaryota</taxon>
        <taxon>Fungi</taxon>
        <taxon>Fungi incertae sedis</taxon>
        <taxon>Mucoromycota</taxon>
        <taxon>Glomeromycotina</taxon>
        <taxon>Glomeromycetes</taxon>
        <taxon>Glomerales</taxon>
        <taxon>Glomeraceae</taxon>
        <taxon>Funneliformis</taxon>
    </lineage>
</organism>
<name>A0A9N9I4L0_9GLOM</name>
<dbReference type="EMBL" id="CAJVPQ010010086">
    <property type="protein sequence ID" value="CAG8720188.1"/>
    <property type="molecule type" value="Genomic_DNA"/>
</dbReference>
<keyword evidence="2" id="KW-1185">Reference proteome</keyword>
<proteinExistence type="predicted"/>
<gene>
    <name evidence="1" type="ORF">FCALED_LOCUS14350</name>
</gene>